<dbReference type="Pfam" id="PF03690">
    <property type="entry name" value="MYG1_exonuc"/>
    <property type="match status" value="1"/>
</dbReference>
<organism evidence="2 3">
    <name type="scientific">Rhodotorula graminis (strain WP1)</name>
    <dbReference type="NCBI Taxonomy" id="578459"/>
    <lineage>
        <taxon>Eukaryota</taxon>
        <taxon>Fungi</taxon>
        <taxon>Dikarya</taxon>
        <taxon>Basidiomycota</taxon>
        <taxon>Pucciniomycotina</taxon>
        <taxon>Microbotryomycetes</taxon>
        <taxon>Sporidiobolales</taxon>
        <taxon>Sporidiobolaceae</taxon>
        <taxon>Rhodotorula</taxon>
    </lineage>
</organism>
<dbReference type="RefSeq" id="XP_018267760.1">
    <property type="nucleotide sequence ID" value="XM_018413701.1"/>
</dbReference>
<dbReference type="STRING" id="578459.A0A0P9IQJ6"/>
<sequence length="339" mass="37911">MSDLAATKKQRTAQVLCTHAGTFHCDDALAHALLRQLPRFADAELRRSRDPAVWDQSDIVFDVSGEYDPPRGRFDHHQRGFNEVFGHGFTTKLSSAGLIYKHYGQEIVSTILGEPVESPVVQQLWLKMYGDFVEALDGIDNGVAQYVTTEPPRYRSRTDLSSRVGALNPRWNEPSTDDVLLDGFNKATELTGSEFLARLDYLHKAWLPARDIVVRAVEARKDVHPSGKVIVFTEFCPWKEHLHVLEEELSIPKDELPLYVLYPESEKPDAKWRIQAVAVSPESFDSRKALPEAWRGVRDDALSTLTGIPGCVFVHAAGFIGGNVTKEGAMEMAIKALDL</sequence>
<evidence type="ECO:0000313" key="2">
    <source>
        <dbReference type="EMBL" id="KPV71711.1"/>
    </source>
</evidence>
<keyword evidence="3" id="KW-1185">Reference proteome</keyword>
<reference evidence="2 3" key="1">
    <citation type="journal article" date="2015" name="Front. Microbiol.">
        <title>Genome sequence of the plant growth promoting endophytic yeast Rhodotorula graminis WP1.</title>
        <authorList>
            <person name="Firrincieli A."/>
            <person name="Otillar R."/>
            <person name="Salamov A."/>
            <person name="Schmutz J."/>
            <person name="Khan Z."/>
            <person name="Redman R.S."/>
            <person name="Fleck N.D."/>
            <person name="Lindquist E."/>
            <person name="Grigoriev I.V."/>
            <person name="Doty S.L."/>
        </authorList>
    </citation>
    <scope>NUCLEOTIDE SEQUENCE [LARGE SCALE GENOMIC DNA]</scope>
    <source>
        <strain evidence="2 3">WP1</strain>
    </source>
</reference>
<dbReference type="PANTHER" id="PTHR11215:SF1">
    <property type="entry name" value="MYG1 EXONUCLEASE"/>
    <property type="match status" value="1"/>
</dbReference>
<dbReference type="GO" id="GO:0005634">
    <property type="term" value="C:nucleus"/>
    <property type="evidence" value="ECO:0007669"/>
    <property type="project" value="TreeGrafter"/>
</dbReference>
<accession>A0A0P9IQJ6</accession>
<gene>
    <name evidence="2" type="ORF">RHOBADRAFT_40298</name>
</gene>
<dbReference type="PANTHER" id="PTHR11215">
    <property type="entry name" value="METAL DEPENDENT HYDROLASE - RELATED"/>
    <property type="match status" value="1"/>
</dbReference>
<dbReference type="AlphaFoldDB" id="A0A0P9IQJ6"/>
<evidence type="ECO:0000313" key="3">
    <source>
        <dbReference type="Proteomes" id="UP000053890"/>
    </source>
</evidence>
<evidence type="ECO:0000256" key="1">
    <source>
        <dbReference type="ARBA" id="ARBA00010105"/>
    </source>
</evidence>
<dbReference type="InterPro" id="IPR003226">
    <property type="entry name" value="MYG1_exonuclease"/>
</dbReference>
<dbReference type="OMA" id="FHCDEVV"/>
<dbReference type="OrthoDB" id="10265310at2759"/>
<evidence type="ECO:0008006" key="4">
    <source>
        <dbReference type="Google" id="ProtNLM"/>
    </source>
</evidence>
<dbReference type="Proteomes" id="UP000053890">
    <property type="component" value="Unassembled WGS sequence"/>
</dbReference>
<dbReference type="GeneID" id="28974150"/>
<protein>
    <recommendedName>
        <fullName evidence="4">GAMM1 protein</fullName>
    </recommendedName>
</protein>
<dbReference type="GO" id="GO:0005737">
    <property type="term" value="C:cytoplasm"/>
    <property type="evidence" value="ECO:0007669"/>
    <property type="project" value="TreeGrafter"/>
</dbReference>
<comment type="similarity">
    <text evidence="1">Belongs to the MYG1 family.</text>
</comment>
<name>A0A0P9IQJ6_RHOGW</name>
<proteinExistence type="inferred from homology"/>
<dbReference type="EMBL" id="KQ474092">
    <property type="protein sequence ID" value="KPV71711.1"/>
    <property type="molecule type" value="Genomic_DNA"/>
</dbReference>